<keyword evidence="1" id="KW-0472">Membrane</keyword>
<accession>A0ABD6D5F4</accession>
<feature type="transmembrane region" description="Helical" evidence="1">
    <location>
        <begin position="40"/>
        <end position="59"/>
    </location>
</feature>
<keyword evidence="3" id="KW-1185">Reference proteome</keyword>
<evidence type="ECO:0000256" key="1">
    <source>
        <dbReference type="SAM" id="Phobius"/>
    </source>
</evidence>
<reference evidence="2 3" key="1">
    <citation type="journal article" date="2019" name="Int. J. Syst. Evol. Microbiol.">
        <title>The Global Catalogue of Microorganisms (GCM) 10K type strain sequencing project: providing services to taxonomists for standard genome sequencing and annotation.</title>
        <authorList>
            <consortium name="The Broad Institute Genomics Platform"/>
            <consortium name="The Broad Institute Genome Sequencing Center for Infectious Disease"/>
            <person name="Wu L."/>
            <person name="Ma J."/>
        </authorList>
    </citation>
    <scope>NUCLEOTIDE SEQUENCE [LARGE SCALE GENOMIC DNA]</scope>
    <source>
        <strain evidence="2 3">CGMCC 1.10593</strain>
    </source>
</reference>
<sequence>MNHGRLKRLLEFLVIGIVFGITEDVLAVVLTTDAEITPEMIGLIVVIAVPFAVLSELVVDHPRFVQFDRLAVWLRARYSSRTDNTR</sequence>
<dbReference type="EMBL" id="JBHUDM010000001">
    <property type="protein sequence ID" value="MFD1641188.1"/>
    <property type="molecule type" value="Genomic_DNA"/>
</dbReference>
<dbReference type="Proteomes" id="UP001597052">
    <property type="component" value="Unassembled WGS sequence"/>
</dbReference>
<feature type="transmembrane region" description="Helical" evidence="1">
    <location>
        <begin position="12"/>
        <end position="34"/>
    </location>
</feature>
<evidence type="ECO:0000313" key="3">
    <source>
        <dbReference type="Proteomes" id="UP001597052"/>
    </source>
</evidence>
<name>A0ABD6D5F4_9EURY</name>
<comment type="caution">
    <text evidence="2">The sequence shown here is derived from an EMBL/GenBank/DDBJ whole genome shotgun (WGS) entry which is preliminary data.</text>
</comment>
<dbReference type="AlphaFoldDB" id="A0ABD6D5F4"/>
<evidence type="ECO:0000313" key="2">
    <source>
        <dbReference type="EMBL" id="MFD1641188.1"/>
    </source>
</evidence>
<gene>
    <name evidence="2" type="ORF">ACFSBW_04775</name>
</gene>
<dbReference type="RefSeq" id="WP_256394889.1">
    <property type="nucleotide sequence ID" value="NZ_JANHDJ010000001.1"/>
</dbReference>
<proteinExistence type="predicted"/>
<organism evidence="2 3">
    <name type="scientific">Halohasta litorea</name>
    <dbReference type="NCBI Taxonomy" id="869891"/>
    <lineage>
        <taxon>Archaea</taxon>
        <taxon>Methanobacteriati</taxon>
        <taxon>Methanobacteriota</taxon>
        <taxon>Stenosarchaea group</taxon>
        <taxon>Halobacteria</taxon>
        <taxon>Halobacteriales</taxon>
        <taxon>Haloferacaceae</taxon>
        <taxon>Halohasta</taxon>
    </lineage>
</organism>
<keyword evidence="1" id="KW-1133">Transmembrane helix</keyword>
<keyword evidence="1" id="KW-0812">Transmembrane</keyword>
<protein>
    <submittedName>
        <fullName evidence="2">Uncharacterized protein</fullName>
    </submittedName>
</protein>